<dbReference type="PANTHER" id="PTHR37461">
    <property type="entry name" value="ANTI-SIGMA-K FACTOR RSKA"/>
    <property type="match status" value="1"/>
</dbReference>
<evidence type="ECO:0000313" key="5">
    <source>
        <dbReference type="Proteomes" id="UP001500167"/>
    </source>
</evidence>
<dbReference type="InterPro" id="IPR051474">
    <property type="entry name" value="Anti-sigma-K/W_factor"/>
</dbReference>
<gene>
    <name evidence="4" type="ORF">GCM10022218_14010</name>
</gene>
<dbReference type="Proteomes" id="UP001500167">
    <property type="component" value="Unassembled WGS sequence"/>
</dbReference>
<evidence type="ECO:0000256" key="1">
    <source>
        <dbReference type="SAM" id="Coils"/>
    </source>
</evidence>
<name>A0ABP7ZX47_9SPHI</name>
<evidence type="ECO:0000259" key="3">
    <source>
        <dbReference type="Pfam" id="PF10099"/>
    </source>
</evidence>
<dbReference type="PANTHER" id="PTHR37461:SF1">
    <property type="entry name" value="ANTI-SIGMA-K FACTOR RSKA"/>
    <property type="match status" value="1"/>
</dbReference>
<dbReference type="InterPro" id="IPR018764">
    <property type="entry name" value="RskA_C"/>
</dbReference>
<sequence length="277" mass="30502">MDIKAYISSGIIESYVLGLASEEEVSILNCIRKNNVEVEQAIAEAEKTLEELADIQAMAMPVSLKEDIWNKLNTENLVAANDLSKGKETEIDNSRKLNTKEDPSNIIVPRKSYNWAIAASVLLVLSVGANVLLYQQNNETKDKLTKTSASFDQQQASLATLQDKWRLVQNPAIKTIPLKGVENKPDLHALVFWDQLSKAVYLNLEQMPVAPKGKQYQLWAMVDGKPVNAGVFPLDAKVDGTSKMLDIPKAQAFAVTLEDEGGKDVPTLSELYVMGGI</sequence>
<feature type="domain" description="Anti-sigma K factor RskA C-terminal" evidence="3">
    <location>
        <begin position="116"/>
        <end position="267"/>
    </location>
</feature>
<organism evidence="4 5">
    <name type="scientific">Sphingobacterium ginsenosidimutans</name>
    <dbReference type="NCBI Taxonomy" id="687845"/>
    <lineage>
        <taxon>Bacteria</taxon>
        <taxon>Pseudomonadati</taxon>
        <taxon>Bacteroidota</taxon>
        <taxon>Sphingobacteriia</taxon>
        <taxon>Sphingobacteriales</taxon>
        <taxon>Sphingobacteriaceae</taxon>
        <taxon>Sphingobacterium</taxon>
    </lineage>
</organism>
<keyword evidence="2" id="KW-1133">Transmembrane helix</keyword>
<accession>A0ABP7ZX47</accession>
<comment type="caution">
    <text evidence="4">The sequence shown here is derived from an EMBL/GenBank/DDBJ whole genome shotgun (WGS) entry which is preliminary data.</text>
</comment>
<reference evidence="5" key="1">
    <citation type="journal article" date="2019" name="Int. J. Syst. Evol. Microbiol.">
        <title>The Global Catalogue of Microorganisms (GCM) 10K type strain sequencing project: providing services to taxonomists for standard genome sequencing and annotation.</title>
        <authorList>
            <consortium name="The Broad Institute Genomics Platform"/>
            <consortium name="The Broad Institute Genome Sequencing Center for Infectious Disease"/>
            <person name="Wu L."/>
            <person name="Ma J."/>
        </authorList>
    </citation>
    <scope>NUCLEOTIDE SEQUENCE [LARGE SCALE GENOMIC DNA]</scope>
    <source>
        <strain evidence="5">JCM 16722</strain>
    </source>
</reference>
<keyword evidence="1" id="KW-0175">Coiled coil</keyword>
<evidence type="ECO:0000256" key="2">
    <source>
        <dbReference type="SAM" id="Phobius"/>
    </source>
</evidence>
<feature type="transmembrane region" description="Helical" evidence="2">
    <location>
        <begin position="113"/>
        <end position="134"/>
    </location>
</feature>
<keyword evidence="5" id="KW-1185">Reference proteome</keyword>
<protein>
    <recommendedName>
        <fullName evidence="3">Anti-sigma K factor RskA C-terminal domain-containing protein</fullName>
    </recommendedName>
</protein>
<evidence type="ECO:0000313" key="4">
    <source>
        <dbReference type="EMBL" id="GAA4172420.1"/>
    </source>
</evidence>
<dbReference type="EMBL" id="BAAAZK010000002">
    <property type="protein sequence ID" value="GAA4172420.1"/>
    <property type="molecule type" value="Genomic_DNA"/>
</dbReference>
<feature type="coiled-coil region" evidence="1">
    <location>
        <begin position="28"/>
        <end position="58"/>
    </location>
</feature>
<proteinExistence type="predicted"/>
<keyword evidence="2" id="KW-0812">Transmembrane</keyword>
<keyword evidence="2" id="KW-0472">Membrane</keyword>
<dbReference type="RefSeq" id="WP_346085162.1">
    <property type="nucleotide sequence ID" value="NZ_BAAAZK010000002.1"/>
</dbReference>
<dbReference type="Pfam" id="PF10099">
    <property type="entry name" value="RskA_C"/>
    <property type="match status" value="1"/>
</dbReference>